<dbReference type="Proteomes" id="UP001165960">
    <property type="component" value="Unassembled WGS sequence"/>
</dbReference>
<protein>
    <submittedName>
        <fullName evidence="1">Uncharacterized protein</fullName>
    </submittedName>
</protein>
<sequence length="246" mass="28051">MLAGRGVFLVLVVAGSDLGSPWSKLHVDESTEGPIAMDRNIQLDPGLSWMDNFDLPLRSAIQLAAYTSATDIPRKCWYYNSIRQCIQIKEWYLRILPATLISNLIYCKTICTVQTEDFTLPWTIQSNAMQDKEQWIFPLRHFFKVKALLPLAGKKTSSFNVTFGPCTSKYMWLKPIIMYAWGMYNSTHSRENYGFHLNIPLVDKKGNLNGIVGRGDICLGDDALLPFHTKPNSKEKIKDMKEFSCQ</sequence>
<evidence type="ECO:0000313" key="1">
    <source>
        <dbReference type="EMBL" id="KAJ9064586.1"/>
    </source>
</evidence>
<gene>
    <name evidence="1" type="ORF">DSO57_1028998</name>
</gene>
<reference evidence="1" key="1">
    <citation type="submission" date="2022-04" db="EMBL/GenBank/DDBJ databases">
        <title>Genome of the entomopathogenic fungus Entomophthora muscae.</title>
        <authorList>
            <person name="Elya C."/>
            <person name="Lovett B.R."/>
            <person name="Lee E."/>
            <person name="Macias A.M."/>
            <person name="Hajek A.E."/>
            <person name="De Bivort B.L."/>
            <person name="Kasson M.T."/>
            <person name="De Fine Licht H.H."/>
            <person name="Stajich J.E."/>
        </authorList>
    </citation>
    <scope>NUCLEOTIDE SEQUENCE</scope>
    <source>
        <strain evidence="1">Berkeley</strain>
    </source>
</reference>
<evidence type="ECO:0000313" key="2">
    <source>
        <dbReference type="Proteomes" id="UP001165960"/>
    </source>
</evidence>
<keyword evidence="2" id="KW-1185">Reference proteome</keyword>
<organism evidence="1 2">
    <name type="scientific">Entomophthora muscae</name>
    <dbReference type="NCBI Taxonomy" id="34485"/>
    <lineage>
        <taxon>Eukaryota</taxon>
        <taxon>Fungi</taxon>
        <taxon>Fungi incertae sedis</taxon>
        <taxon>Zoopagomycota</taxon>
        <taxon>Entomophthoromycotina</taxon>
        <taxon>Entomophthoromycetes</taxon>
        <taxon>Entomophthorales</taxon>
        <taxon>Entomophthoraceae</taxon>
        <taxon>Entomophthora</taxon>
    </lineage>
</organism>
<proteinExistence type="predicted"/>
<comment type="caution">
    <text evidence="1">The sequence shown here is derived from an EMBL/GenBank/DDBJ whole genome shotgun (WGS) entry which is preliminary data.</text>
</comment>
<name>A0ACC2SQS9_9FUNG</name>
<accession>A0ACC2SQS9</accession>
<dbReference type="EMBL" id="QTSX02004448">
    <property type="protein sequence ID" value="KAJ9064586.1"/>
    <property type="molecule type" value="Genomic_DNA"/>
</dbReference>